<feature type="transmembrane region" description="Helical" evidence="12">
    <location>
        <begin position="921"/>
        <end position="940"/>
    </location>
</feature>
<comment type="caution">
    <text evidence="15">The sequence shown here is derived from an EMBL/GenBank/DDBJ whole genome shotgun (WGS) entry which is preliminary data.</text>
</comment>
<feature type="transmembrane region" description="Helical" evidence="12">
    <location>
        <begin position="1153"/>
        <end position="1172"/>
    </location>
</feature>
<evidence type="ECO:0000259" key="14">
    <source>
        <dbReference type="PROSITE" id="PS50929"/>
    </source>
</evidence>
<dbReference type="FunFam" id="1.20.1560.10:FF:000066">
    <property type="entry name" value="ABC multidrug transporter (Eurofung)"/>
    <property type="match status" value="1"/>
</dbReference>
<evidence type="ECO:0000256" key="11">
    <source>
        <dbReference type="SAM" id="MobiDB-lite"/>
    </source>
</evidence>
<dbReference type="GO" id="GO:0016887">
    <property type="term" value="F:ATP hydrolysis activity"/>
    <property type="evidence" value="ECO:0007669"/>
    <property type="project" value="InterPro"/>
</dbReference>
<keyword evidence="4" id="KW-1003">Cell membrane</keyword>
<feature type="domain" description="ABC transmembrane type-1" evidence="14">
    <location>
        <begin position="886"/>
        <end position="1183"/>
    </location>
</feature>
<feature type="transmembrane region" description="Helical" evidence="12">
    <location>
        <begin position="482"/>
        <end position="508"/>
    </location>
</feature>
<feature type="compositionally biased region" description="Polar residues" evidence="11">
    <location>
        <begin position="564"/>
        <end position="577"/>
    </location>
</feature>
<feature type="transmembrane region" description="Helical" evidence="12">
    <location>
        <begin position="196"/>
        <end position="213"/>
    </location>
</feature>
<evidence type="ECO:0000256" key="1">
    <source>
        <dbReference type="ARBA" id="ARBA00004651"/>
    </source>
</evidence>
<dbReference type="Proteomes" id="UP000190312">
    <property type="component" value="Unassembled WGS sequence"/>
</dbReference>
<evidence type="ECO:0000256" key="2">
    <source>
        <dbReference type="ARBA" id="ARBA00009726"/>
    </source>
</evidence>
<dbReference type="SMART" id="SM00382">
    <property type="entry name" value="AAA"/>
    <property type="match status" value="2"/>
</dbReference>
<feature type="transmembrane region" description="Helical" evidence="12">
    <location>
        <begin position="96"/>
        <end position="116"/>
    </location>
</feature>
<feature type="domain" description="ABC transporter" evidence="13">
    <location>
        <begin position="1222"/>
        <end position="1452"/>
    </location>
</feature>
<dbReference type="FunFam" id="1.20.1560.10:FF:000055">
    <property type="entry name" value="ABC multidrug transporter (Eurofung)"/>
    <property type="match status" value="1"/>
</dbReference>
<dbReference type="VEuPathDB" id="FungiDB:AO090701000917"/>
<evidence type="ECO:0000256" key="4">
    <source>
        <dbReference type="ARBA" id="ARBA00022475"/>
    </source>
</evidence>
<dbReference type="PROSITE" id="PS50929">
    <property type="entry name" value="ABC_TM1F"/>
    <property type="match status" value="2"/>
</dbReference>
<evidence type="ECO:0000256" key="6">
    <source>
        <dbReference type="ARBA" id="ARBA00022741"/>
    </source>
</evidence>
<feature type="domain" description="ABC transmembrane type-1" evidence="14">
    <location>
        <begin position="271"/>
        <end position="548"/>
    </location>
</feature>
<dbReference type="InterPro" id="IPR003593">
    <property type="entry name" value="AAA+_ATPase"/>
</dbReference>
<dbReference type="InterPro" id="IPR003439">
    <property type="entry name" value="ABC_transporter-like_ATP-bd"/>
</dbReference>
<feature type="transmembrane region" description="Helical" evidence="12">
    <location>
        <begin position="30"/>
        <end position="51"/>
    </location>
</feature>
<dbReference type="InterPro" id="IPR036640">
    <property type="entry name" value="ABC1_TM_sf"/>
</dbReference>
<gene>
    <name evidence="15" type="ORF">OAory_01021270</name>
</gene>
<keyword evidence="3" id="KW-0813">Transport</keyword>
<feature type="transmembrane region" description="Helical" evidence="12">
    <location>
        <begin position="128"/>
        <end position="150"/>
    </location>
</feature>
<feature type="transmembrane region" description="Helical" evidence="12">
    <location>
        <begin position="156"/>
        <end position="175"/>
    </location>
</feature>
<comment type="subcellular location">
    <subcellularLocation>
        <location evidence="1">Cell membrane</location>
        <topology evidence="1">Multi-pass membrane protein</topology>
    </subcellularLocation>
</comment>
<dbReference type="eggNOG" id="KOG0054">
    <property type="taxonomic scope" value="Eukaryota"/>
</dbReference>
<evidence type="ECO:0000256" key="3">
    <source>
        <dbReference type="ARBA" id="ARBA00022448"/>
    </source>
</evidence>
<dbReference type="EMBL" id="MKZY01000008">
    <property type="protein sequence ID" value="OOO06466.1"/>
    <property type="molecule type" value="Genomic_DNA"/>
</dbReference>
<feature type="transmembrane region" description="Helical" evidence="12">
    <location>
        <begin position="520"/>
        <end position="539"/>
    </location>
</feature>
<keyword evidence="9 12" id="KW-0472">Membrane</keyword>
<dbReference type="Gene3D" id="1.20.1560.10">
    <property type="entry name" value="ABC transporter type 1, transmembrane domain"/>
    <property type="match status" value="2"/>
</dbReference>
<dbReference type="InterPro" id="IPR044746">
    <property type="entry name" value="ABCC_6TM_D1"/>
</dbReference>
<dbReference type="InterPro" id="IPR044726">
    <property type="entry name" value="ABCC_6TM_D2"/>
</dbReference>
<feature type="transmembrane region" description="Helical" evidence="12">
    <location>
        <begin position="1015"/>
        <end position="1035"/>
    </location>
</feature>
<keyword evidence="10" id="KW-0325">Glycoprotein</keyword>
<dbReference type="InterPro" id="IPR017871">
    <property type="entry name" value="ABC_transporter-like_CS"/>
</dbReference>
<dbReference type="InterPro" id="IPR011527">
    <property type="entry name" value="ABC1_TM_dom"/>
</dbReference>
<dbReference type="PROSITE" id="PS50893">
    <property type="entry name" value="ABC_TRANSPORTER_2"/>
    <property type="match status" value="2"/>
</dbReference>
<dbReference type="CDD" id="cd18579">
    <property type="entry name" value="ABC_6TM_ABCC_D1"/>
    <property type="match status" value="1"/>
</dbReference>
<keyword evidence="8 12" id="KW-1133">Transmembrane helix</keyword>
<evidence type="ECO:0000256" key="9">
    <source>
        <dbReference type="ARBA" id="ARBA00023136"/>
    </source>
</evidence>
<evidence type="ECO:0000256" key="10">
    <source>
        <dbReference type="ARBA" id="ARBA00023180"/>
    </source>
</evidence>
<feature type="transmembrane region" description="Helical" evidence="12">
    <location>
        <begin position="399"/>
        <end position="420"/>
    </location>
</feature>
<name>A0A1S9DC18_ASPOZ</name>
<feature type="transmembrane region" description="Helical" evidence="12">
    <location>
        <begin position="1126"/>
        <end position="1146"/>
    </location>
</feature>
<accession>A0A1S9DC18</accession>
<dbReference type="Pfam" id="PF24357">
    <property type="entry name" value="TMD0_ABC"/>
    <property type="match status" value="1"/>
</dbReference>
<protein>
    <submittedName>
        <fullName evidence="15">ABC transporter related protein</fullName>
    </submittedName>
</protein>
<feature type="transmembrane region" description="Helical" evidence="12">
    <location>
        <begin position="305"/>
        <end position="325"/>
    </location>
</feature>
<dbReference type="Pfam" id="PF00664">
    <property type="entry name" value="ABC_membrane"/>
    <property type="match status" value="1"/>
</dbReference>
<dbReference type="CDD" id="cd18580">
    <property type="entry name" value="ABC_6TM_ABCC_D2"/>
    <property type="match status" value="1"/>
</dbReference>
<dbReference type="PROSITE" id="PS00211">
    <property type="entry name" value="ABC_TRANSPORTER_1"/>
    <property type="match status" value="1"/>
</dbReference>
<proteinExistence type="inferred from homology"/>
<evidence type="ECO:0000256" key="7">
    <source>
        <dbReference type="ARBA" id="ARBA00022840"/>
    </source>
</evidence>
<feature type="transmembrane region" description="Helical" evidence="12">
    <location>
        <begin position="880"/>
        <end position="901"/>
    </location>
</feature>
<dbReference type="SUPFAM" id="SSF52540">
    <property type="entry name" value="P-loop containing nucleoside triphosphate hydrolases"/>
    <property type="match status" value="2"/>
</dbReference>
<dbReference type="GO" id="GO:0005886">
    <property type="term" value="C:plasma membrane"/>
    <property type="evidence" value="ECO:0007669"/>
    <property type="project" value="UniProtKB-SubCell"/>
</dbReference>
<dbReference type="InterPro" id="IPR056227">
    <property type="entry name" value="TMD0_ABC"/>
</dbReference>
<dbReference type="SUPFAM" id="SSF90123">
    <property type="entry name" value="ABC transporter transmembrane region"/>
    <property type="match status" value="2"/>
</dbReference>
<evidence type="ECO:0000259" key="13">
    <source>
        <dbReference type="PROSITE" id="PS50893"/>
    </source>
</evidence>
<dbReference type="GO" id="GO:0140359">
    <property type="term" value="F:ABC-type transporter activity"/>
    <property type="evidence" value="ECO:0007669"/>
    <property type="project" value="InterPro"/>
</dbReference>
<evidence type="ECO:0000313" key="15">
    <source>
        <dbReference type="EMBL" id="OOO06466.1"/>
    </source>
</evidence>
<feature type="transmembrane region" description="Helical" evidence="12">
    <location>
        <begin position="973"/>
        <end position="995"/>
    </location>
</feature>
<comment type="similarity">
    <text evidence="2">Belongs to the ABC transporter superfamily. ABCC family. Conjugate transporter (TC 3.A.1.208) subfamily.</text>
</comment>
<keyword evidence="7" id="KW-0067">ATP-binding</keyword>
<keyword evidence="6" id="KW-0547">Nucleotide-binding</keyword>
<feature type="region of interest" description="Disordered" evidence="11">
    <location>
        <begin position="564"/>
        <end position="587"/>
    </location>
</feature>
<dbReference type="FunFam" id="3.40.50.300:FF:002145">
    <property type="entry name" value="ABC transporter (MsbA subfamily)"/>
    <property type="match status" value="1"/>
</dbReference>
<feature type="domain" description="ABC transporter" evidence="13">
    <location>
        <begin position="602"/>
        <end position="826"/>
    </location>
</feature>
<evidence type="ECO:0000313" key="16">
    <source>
        <dbReference type="Proteomes" id="UP000190312"/>
    </source>
</evidence>
<sequence>MEVCVDDNQFGPRVNPRCRSFDFTLLFEDVFFIALPAAVLLVLLPLRLRWLHRTSVKVKTYRLAIWKLSLLVVLFVLQILFVALRLRTPAIRTNASLAAGILNIAATFAAACASFLEDQRSIRPSDLLVIYLTMVAMCAIAPLRSLWSISPTNACTGLWTALFVITVACLCMESVHKTGLLRLQSYNPTKEQICGFWSRSLFIWILSLFRVGYSHILRMEDIPEVDHDLRGEVTGEKLQKAWEKSRGKHRLVRATFAAYQFSCLSAILPRLALSAFTFAQPFLITATVNYINIPSSSESQKYGQAIVGAYVLVYAGYAISTAVYWRQTYRFITMLRSGLISIIYDQTLGLRPEDLSDTAAITMMGTDVERIESSLRALHEAWASILEVAIAIWLLSRQIWIACLIPLIIAVVSVIAMIPISTKTGEAQKQWIDRVQKRLSVVSGTLNDIKGVHMLGLTDRLFFLISELRKLEVETSKRFRKLLIWQIAISNVPMEFSPFATFAIYAIISVVKQDTTLLSAQAFTSLALISLLTGPLLNFCQAMPALAQAVSCFDRIDEYLTVDPQSPNRSMSTNSIARPSDDGVELQQKPSGALPEGLLASFHAATISKSPDAEAVFDRLTLNVRRGVTMITGPVGCGKTTLLESILGASFVKTGSVVASLSRAAYCSQVPWIQNQTIRQNIVGPNGFDEKWFKYTCWACGLENDLQTISDGDSHMAGSNGISLSGGQKQRIALARVLYSRPKVIILDDPFSGLDLKTIALISKRLFGIEGYFRAEGVSVVLSTNSYYLLAHADEVILLDNGQVVEQGTYQYILERSPEITAELQEHASVSDIADSKVDDFEHRSELPSSSGPDTTTHQDVDWSRQRGTWSVYQYYFHRAGYVSLFIFLIFAIIYSFSSVFSTLWLQWWVEENERKPNSRLGIMLVGTPTPALLCLLTIFEDDFRSDDDRYLIKLAFGLAQGRTRVRISNVVLALKLTMSITVLFSAPFGFFQTTDTGSTTNRFGQDMELIDMNLPLYAVNFVESVLACFFRLIVLCIIGRYLASSIPVLGLVLFCVQVYYLRTSRQIRLLDIEAKAPLYSHFLETIQGITTIRAFGWETHFQKETQLRVNSSQKPVYMLFCVQQWLTLVLDLVVGGIAVLLAAVVTSLKGNFSAASIGVALNLLLTFNQTITRTIKMWTMVEISIGAVSRVRNFVQDTPSNKRDFNPESGRLPDVACNGAIDFEDVSAGHSFNEAPILKDITLSIKPGQKIAVCGPSGSGKTSLIMALLGMVEIKQGRVLLDGNDLSSERQALRGNINVIPQDPLFLPGTARFNLDPHQRASDEKIADAVKAVGLWSRFCAKGGLDADFVPSDWSVGQKQLFALARTLVHKAPILLLDEATSSVDWETETIMQDIIDREFASQTVIAVCHRFRFIDRFDRVAVIQQGELVEYDEPTALLERDTQFRRLFRALQESSAIGA</sequence>
<keyword evidence="5 12" id="KW-0812">Transmembrane</keyword>
<dbReference type="InterPro" id="IPR050173">
    <property type="entry name" value="ABC_transporter_C-like"/>
</dbReference>
<reference evidence="15 16" key="1">
    <citation type="submission" date="2016-10" db="EMBL/GenBank/DDBJ databases">
        <title>Genome sequencing of Aspergillus oryzae BCC7051.</title>
        <authorList>
            <person name="Thammarongtham C."/>
            <person name="Vorapreeda T."/>
            <person name="Nookaew I."/>
            <person name="Srisuk T."/>
            <person name="Land M."/>
            <person name="Jeennor S."/>
            <person name="Laoteng K."/>
        </authorList>
    </citation>
    <scope>NUCLEOTIDE SEQUENCE [LARGE SCALE GENOMIC DNA]</scope>
    <source>
        <strain evidence="15 16">BCC7051</strain>
    </source>
</reference>
<feature type="transmembrane region" description="Helical" evidence="12">
    <location>
        <begin position="1042"/>
        <end position="1061"/>
    </location>
</feature>
<feature type="transmembrane region" description="Helical" evidence="12">
    <location>
        <begin position="271"/>
        <end position="293"/>
    </location>
</feature>
<evidence type="ECO:0000256" key="8">
    <source>
        <dbReference type="ARBA" id="ARBA00022989"/>
    </source>
</evidence>
<dbReference type="OrthoDB" id="6500128at2759"/>
<evidence type="ECO:0000256" key="5">
    <source>
        <dbReference type="ARBA" id="ARBA00022692"/>
    </source>
</evidence>
<organism evidence="15 16">
    <name type="scientific">Aspergillus oryzae</name>
    <name type="common">Yellow koji mold</name>
    <dbReference type="NCBI Taxonomy" id="5062"/>
    <lineage>
        <taxon>Eukaryota</taxon>
        <taxon>Fungi</taxon>
        <taxon>Dikarya</taxon>
        <taxon>Ascomycota</taxon>
        <taxon>Pezizomycotina</taxon>
        <taxon>Eurotiomycetes</taxon>
        <taxon>Eurotiomycetidae</taxon>
        <taxon>Eurotiales</taxon>
        <taxon>Aspergillaceae</taxon>
        <taxon>Aspergillus</taxon>
        <taxon>Aspergillus subgen. Circumdati</taxon>
    </lineage>
</organism>
<dbReference type="InterPro" id="IPR027417">
    <property type="entry name" value="P-loop_NTPase"/>
</dbReference>
<dbReference type="Pfam" id="PF00005">
    <property type="entry name" value="ABC_tran"/>
    <property type="match status" value="2"/>
</dbReference>
<dbReference type="GO" id="GO:0005524">
    <property type="term" value="F:ATP binding"/>
    <property type="evidence" value="ECO:0007669"/>
    <property type="project" value="UniProtKB-KW"/>
</dbReference>
<dbReference type="PANTHER" id="PTHR24223:SF404">
    <property type="entry name" value="ABC MULTIDRUG TRANSPORTER (EUROFUNG)-RELATED"/>
    <property type="match status" value="1"/>
</dbReference>
<evidence type="ECO:0000256" key="12">
    <source>
        <dbReference type="SAM" id="Phobius"/>
    </source>
</evidence>
<dbReference type="Gene3D" id="3.40.50.300">
    <property type="entry name" value="P-loop containing nucleotide triphosphate hydrolases"/>
    <property type="match status" value="2"/>
</dbReference>
<dbReference type="PANTHER" id="PTHR24223">
    <property type="entry name" value="ATP-BINDING CASSETTE SUB-FAMILY C"/>
    <property type="match status" value="1"/>
</dbReference>
<feature type="transmembrane region" description="Helical" evidence="12">
    <location>
        <begin position="63"/>
        <end position="84"/>
    </location>
</feature>